<dbReference type="EMBL" id="LHXR01000008">
    <property type="protein sequence ID" value="KXA98126.1"/>
    <property type="molecule type" value="Genomic_DNA"/>
</dbReference>
<dbReference type="PANTHER" id="PTHR43668">
    <property type="entry name" value="ALLANTOINASE"/>
    <property type="match status" value="1"/>
</dbReference>
<evidence type="ECO:0000256" key="1">
    <source>
        <dbReference type="ARBA" id="ARBA00022723"/>
    </source>
</evidence>
<evidence type="ECO:0000313" key="6">
    <source>
        <dbReference type="EMBL" id="KXA98126.1"/>
    </source>
</evidence>
<accession>A0A133UVE7</accession>
<evidence type="ECO:0000256" key="4">
    <source>
        <dbReference type="HAMAP-Rule" id="MF_00220"/>
    </source>
</evidence>
<dbReference type="GO" id="GO:0006145">
    <property type="term" value="P:purine nucleobase catabolic process"/>
    <property type="evidence" value="ECO:0007669"/>
    <property type="project" value="TreeGrafter"/>
</dbReference>
<feature type="binding site" evidence="4">
    <location>
        <position position="291"/>
    </location>
    <ligand>
        <name>Zn(2+)</name>
        <dbReference type="ChEBI" id="CHEBI:29105"/>
        <label>1</label>
    </ligand>
</feature>
<reference evidence="6 7" key="1">
    <citation type="journal article" date="2016" name="Sci. Rep.">
        <title>Metabolic traits of an uncultured archaeal lineage -MSBL1- from brine pools of the Red Sea.</title>
        <authorList>
            <person name="Mwirichia R."/>
            <person name="Alam I."/>
            <person name="Rashid M."/>
            <person name="Vinu M."/>
            <person name="Ba-Alawi W."/>
            <person name="Anthony Kamau A."/>
            <person name="Kamanda Ngugi D."/>
            <person name="Goker M."/>
            <person name="Klenk H.P."/>
            <person name="Bajic V."/>
            <person name="Stingl U."/>
        </authorList>
    </citation>
    <scope>NUCLEOTIDE SEQUENCE [LARGE SCALE GENOMIC DNA]</scope>
    <source>
        <strain evidence="6">SCGC-AAA259I09</strain>
    </source>
</reference>
<dbReference type="PANTHER" id="PTHR43668:SF2">
    <property type="entry name" value="ALLANTOINASE"/>
    <property type="match status" value="1"/>
</dbReference>
<dbReference type="HAMAP" id="MF_00220_A">
    <property type="entry name" value="PyrC_classI_A"/>
    <property type="match status" value="1"/>
</dbReference>
<feature type="domain" description="Amidohydrolase-related" evidence="5">
    <location>
        <begin position="53"/>
        <end position="412"/>
    </location>
</feature>
<dbReference type="PROSITE" id="PS00483">
    <property type="entry name" value="DIHYDROOROTASE_2"/>
    <property type="match status" value="1"/>
</dbReference>
<keyword evidence="2 4" id="KW-0378">Hydrolase</keyword>
<dbReference type="InterPro" id="IPR004722">
    <property type="entry name" value="DHOase"/>
</dbReference>
<feature type="binding site" evidence="4">
    <location>
        <position position="295"/>
    </location>
    <ligand>
        <name>substrate</name>
    </ligand>
</feature>
<comment type="function">
    <text evidence="4">Catalyzes the reversible cyclization of carbamoyl aspartate to dihydroorotate.</text>
</comment>
<comment type="caution">
    <text evidence="6">The sequence shown here is derived from an EMBL/GenBank/DDBJ whole genome shotgun (WGS) entry which is preliminary data.</text>
</comment>
<feature type="binding site" evidence="4">
    <location>
        <begin position="309"/>
        <end position="310"/>
    </location>
    <ligand>
        <name>substrate</name>
    </ligand>
</feature>
<dbReference type="GO" id="GO:0004038">
    <property type="term" value="F:allantoinase activity"/>
    <property type="evidence" value="ECO:0007669"/>
    <property type="project" value="TreeGrafter"/>
</dbReference>
<feature type="binding site" evidence="4">
    <location>
        <position position="96"/>
    </location>
    <ligand>
        <name>substrate</name>
    </ligand>
</feature>
<dbReference type="GO" id="GO:0044205">
    <property type="term" value="P:'de novo' UMP biosynthetic process"/>
    <property type="evidence" value="ECO:0007669"/>
    <property type="project" value="UniProtKB-UniRule"/>
</dbReference>
<dbReference type="InterPro" id="IPR050138">
    <property type="entry name" value="DHOase/Allantoinase_Hydrolase"/>
</dbReference>
<dbReference type="UniPathway" id="UPA00070">
    <property type="reaction ID" value="UER00117"/>
</dbReference>
<feature type="active site" evidence="4">
    <location>
        <position position="291"/>
    </location>
</feature>
<dbReference type="Pfam" id="PF01979">
    <property type="entry name" value="Amidohydro_1"/>
    <property type="match status" value="1"/>
</dbReference>
<dbReference type="InterPro" id="IPR006680">
    <property type="entry name" value="Amidohydro-rel"/>
</dbReference>
<feature type="binding site" evidence="4">
    <location>
        <position position="62"/>
    </location>
    <ligand>
        <name>Zn(2+)</name>
        <dbReference type="ChEBI" id="CHEBI:29105"/>
        <label>1</label>
    </ligand>
</feature>
<evidence type="ECO:0000259" key="5">
    <source>
        <dbReference type="Pfam" id="PF01979"/>
    </source>
</evidence>
<dbReference type="Gene3D" id="3.20.20.140">
    <property type="entry name" value="Metal-dependent hydrolases"/>
    <property type="match status" value="1"/>
</dbReference>
<dbReference type="AlphaFoldDB" id="A0A133UVE7"/>
<protein>
    <recommendedName>
        <fullName evidence="4">Dihydroorotase</fullName>
        <shortName evidence="4">DHOase</shortName>
        <ecNumber evidence="4">3.5.2.3</ecNumber>
    </recommendedName>
</protein>
<dbReference type="GO" id="GO:0008270">
    <property type="term" value="F:zinc ion binding"/>
    <property type="evidence" value="ECO:0007669"/>
    <property type="project" value="UniProtKB-UniRule"/>
</dbReference>
<dbReference type="InterPro" id="IPR032466">
    <property type="entry name" value="Metal_Hydrolase"/>
</dbReference>
<name>A0A133UVE7_9EURY</name>
<gene>
    <name evidence="4" type="primary">pyrC</name>
    <name evidence="6" type="ORF">AKJ37_01305</name>
</gene>
<feature type="modified residue" description="N6-carboxylysine" evidence="4">
    <location>
        <position position="147"/>
    </location>
</feature>
<comment type="similarity">
    <text evidence="4">Belongs to the metallo-dependent hydrolases superfamily. DHOase family. Class I DHOase subfamily.</text>
</comment>
<comment type="catalytic activity">
    <reaction evidence="4">
        <text>(S)-dihydroorotate + H2O = N-carbamoyl-L-aspartate + H(+)</text>
        <dbReference type="Rhea" id="RHEA:24296"/>
        <dbReference type="ChEBI" id="CHEBI:15377"/>
        <dbReference type="ChEBI" id="CHEBI:15378"/>
        <dbReference type="ChEBI" id="CHEBI:30864"/>
        <dbReference type="ChEBI" id="CHEBI:32814"/>
        <dbReference type="EC" id="3.5.2.3"/>
    </reaction>
</comment>
<feature type="binding site" evidence="4">
    <location>
        <position position="219"/>
    </location>
    <ligand>
        <name>Zn(2+)</name>
        <dbReference type="ChEBI" id="CHEBI:29105"/>
        <label>2</label>
    </ligand>
</feature>
<keyword evidence="3 4" id="KW-0665">Pyrimidine biosynthesis</keyword>
<feature type="binding site" evidence="4">
    <location>
        <position position="147"/>
    </location>
    <ligand>
        <name>Zn(2+)</name>
        <dbReference type="ChEBI" id="CHEBI:29105"/>
        <label>2</label>
    </ligand>
</feature>
<dbReference type="Proteomes" id="UP000070463">
    <property type="component" value="Unassembled WGS sequence"/>
</dbReference>
<feature type="binding site" evidence="4">
    <location>
        <position position="64"/>
    </location>
    <ligand>
        <name>Zn(2+)</name>
        <dbReference type="ChEBI" id="CHEBI:29105"/>
        <label>1</label>
    </ligand>
</feature>
<feature type="binding site" evidence="4">
    <location>
        <position position="171"/>
    </location>
    <ligand>
        <name>Zn(2+)</name>
        <dbReference type="ChEBI" id="CHEBI:29105"/>
        <label>2</label>
    </ligand>
</feature>
<dbReference type="SUPFAM" id="SSF51338">
    <property type="entry name" value="Composite domain of metallo-dependent hydrolases"/>
    <property type="match status" value="1"/>
</dbReference>
<dbReference type="GO" id="GO:0004151">
    <property type="term" value="F:dihydroorotase activity"/>
    <property type="evidence" value="ECO:0007669"/>
    <property type="project" value="UniProtKB-UniRule"/>
</dbReference>
<comment type="cofactor">
    <cofactor evidence="4">
        <name>Zn(2+)</name>
        <dbReference type="ChEBI" id="CHEBI:29105"/>
    </cofactor>
    <text evidence="4">Binds 2 Zn(2+) ions per subunit.</text>
</comment>
<proteinExistence type="inferred from homology"/>
<keyword evidence="1 4" id="KW-0479">Metal-binding</keyword>
<dbReference type="InterPro" id="IPR011059">
    <property type="entry name" value="Metal-dep_hydrolase_composite"/>
</dbReference>
<feature type="binding site" evidence="4">
    <location>
        <begin position="64"/>
        <end position="66"/>
    </location>
    <ligand>
        <name>substrate</name>
    </ligand>
</feature>
<comment type="pathway">
    <text evidence="4">Pyrimidine metabolism; UMP biosynthesis via de novo pathway; (S)-dihydroorotate from bicarbonate: step 3/3.</text>
</comment>
<keyword evidence="7" id="KW-1185">Reference proteome</keyword>
<organism evidence="6 7">
    <name type="scientific">candidate division MSBL1 archaeon SCGC-AAA259I09</name>
    <dbReference type="NCBI Taxonomy" id="1698267"/>
    <lineage>
        <taxon>Archaea</taxon>
        <taxon>Methanobacteriati</taxon>
        <taxon>Methanobacteriota</taxon>
        <taxon>candidate division MSBL1</taxon>
    </lineage>
</organism>
<feature type="binding site" evidence="4">
    <location>
        <position position="147"/>
    </location>
    <ligand>
        <name>Zn(2+)</name>
        <dbReference type="ChEBI" id="CHEBI:29105"/>
        <label>1</label>
    </ligand>
</feature>
<dbReference type="PATRIC" id="fig|1698267.3.peg.1675"/>
<sequence>MNKVDLCLTNGKILAQNSILEAGIAIDKGRIVSISKNSLLPQADKVIDVEGSIILPGIIDTHVHFRDPGLTQKENFSTGSKAAAAGGVTTICDMPNTSPPTDSLKEFKEKREIGNRKSYVDFGLHGMLTESQEEGRKIMNAGAVSLKLYPESCEDSEVSKFQDDEMIITVHPEDPSLIENVETWEGADDFIKSRPNMAETSEIIRLLSLVQKPHVHYCHISTKGALDHIAKEKSRREISCEVAPHHLLLDRSHLREFGPVAKTYPPLRTKKDRQTLLRGLERGSIDIVATDHAPHTFEEKNKGLKEAPPGIAGIETSLPLLFTLVKKKKLSPFRLKEAMSSYPAKIFGLRNEENIPKGVLSPGADADIVVLDQNRKWEIKGEDLHGKTKFTPFEGTKVIGKPTLTLVRGKIVFKEGEIVGEKGYGRFLPRRT</sequence>
<evidence type="ECO:0000256" key="3">
    <source>
        <dbReference type="ARBA" id="ARBA00022975"/>
    </source>
</evidence>
<dbReference type="EC" id="3.5.2.3" evidence="4"/>
<evidence type="ECO:0000256" key="2">
    <source>
        <dbReference type="ARBA" id="ARBA00022801"/>
    </source>
</evidence>
<dbReference type="GO" id="GO:0005737">
    <property type="term" value="C:cytoplasm"/>
    <property type="evidence" value="ECO:0007669"/>
    <property type="project" value="TreeGrafter"/>
</dbReference>
<evidence type="ECO:0000313" key="7">
    <source>
        <dbReference type="Proteomes" id="UP000070463"/>
    </source>
</evidence>
<dbReference type="SUPFAM" id="SSF51556">
    <property type="entry name" value="Metallo-dependent hydrolases"/>
    <property type="match status" value="1"/>
</dbReference>
<dbReference type="InterPro" id="IPR002195">
    <property type="entry name" value="Dihydroorotase_CS"/>
</dbReference>
<dbReference type="NCBIfam" id="TIGR00857">
    <property type="entry name" value="pyrC_multi"/>
    <property type="match status" value="1"/>
</dbReference>
<dbReference type="Gene3D" id="2.30.40.10">
    <property type="entry name" value="Urease, subunit C, domain 1"/>
    <property type="match status" value="1"/>
</dbReference>
<keyword evidence="4" id="KW-0862">Zinc</keyword>